<dbReference type="PANTHER" id="PTHR10057:SF0">
    <property type="entry name" value="TRANSLOCATOR PROTEIN"/>
    <property type="match status" value="1"/>
</dbReference>
<evidence type="ECO:0000256" key="5">
    <source>
        <dbReference type="ARBA" id="ARBA00023136"/>
    </source>
</evidence>
<evidence type="ECO:0000256" key="2">
    <source>
        <dbReference type="ARBA" id="ARBA00007524"/>
    </source>
</evidence>
<dbReference type="InterPro" id="IPR004307">
    <property type="entry name" value="TspO_MBR"/>
</dbReference>
<comment type="caution">
    <text evidence="7">The sequence shown here is derived from an EMBL/GenBank/DDBJ whole genome shotgun (WGS) entry which is preliminary data.</text>
</comment>
<sequence>MKAAIRILGLAGWLALSFAAGWIGSRYVPGAWYAALHKPAWNPPDAVFAPVWTLLYALMAVSAWTVWQRAGFSGAGPALALFVVQLALNALWSYLFFGLHRIDLALVEILVLWLAILALTALFWRHDRRAGALLLPYLAWVGFAACLNFALWRLNRGPAV</sequence>
<evidence type="ECO:0000256" key="1">
    <source>
        <dbReference type="ARBA" id="ARBA00004141"/>
    </source>
</evidence>
<dbReference type="PANTHER" id="PTHR10057">
    <property type="entry name" value="PERIPHERAL-TYPE BENZODIAZEPINE RECEPTOR"/>
    <property type="match status" value="1"/>
</dbReference>
<reference evidence="7" key="1">
    <citation type="submission" date="2019-03" db="EMBL/GenBank/DDBJ databases">
        <title>Lake Tanganyika Metagenome-Assembled Genomes (MAGs).</title>
        <authorList>
            <person name="Tran P."/>
        </authorList>
    </citation>
    <scope>NUCLEOTIDE SEQUENCE</scope>
    <source>
        <strain evidence="7">M_DeepCast_400m_m2_100</strain>
    </source>
</reference>
<evidence type="ECO:0000256" key="6">
    <source>
        <dbReference type="SAM" id="Phobius"/>
    </source>
</evidence>
<proteinExistence type="inferred from homology"/>
<feature type="transmembrane region" description="Helical" evidence="6">
    <location>
        <begin position="131"/>
        <end position="152"/>
    </location>
</feature>
<comment type="similarity">
    <text evidence="2">Belongs to the TspO/BZRP family.</text>
</comment>
<organism evidence="7 8">
    <name type="scientific">Eiseniibacteriota bacterium</name>
    <dbReference type="NCBI Taxonomy" id="2212470"/>
    <lineage>
        <taxon>Bacteria</taxon>
        <taxon>Candidatus Eiseniibacteriota</taxon>
    </lineage>
</organism>
<dbReference type="EMBL" id="VGIY01000320">
    <property type="protein sequence ID" value="MBM3318307.1"/>
    <property type="molecule type" value="Genomic_DNA"/>
</dbReference>
<feature type="transmembrane region" description="Helical" evidence="6">
    <location>
        <begin position="105"/>
        <end position="124"/>
    </location>
</feature>
<evidence type="ECO:0000313" key="8">
    <source>
        <dbReference type="Proteomes" id="UP000748308"/>
    </source>
</evidence>
<dbReference type="Proteomes" id="UP000748308">
    <property type="component" value="Unassembled WGS sequence"/>
</dbReference>
<dbReference type="FunFam" id="1.20.1260.100:FF:000001">
    <property type="entry name" value="translocator protein 2"/>
    <property type="match status" value="1"/>
</dbReference>
<evidence type="ECO:0000256" key="4">
    <source>
        <dbReference type="ARBA" id="ARBA00022989"/>
    </source>
</evidence>
<feature type="transmembrane region" description="Helical" evidence="6">
    <location>
        <begin position="79"/>
        <end position="99"/>
    </location>
</feature>
<dbReference type="AlphaFoldDB" id="A0A937XC85"/>
<dbReference type="PIRSF" id="PIRSF005859">
    <property type="entry name" value="PBR"/>
    <property type="match status" value="1"/>
</dbReference>
<dbReference type="Gene3D" id="1.20.1260.100">
    <property type="entry name" value="TspO/MBR protein"/>
    <property type="match status" value="1"/>
</dbReference>
<accession>A0A937XC85</accession>
<evidence type="ECO:0000313" key="7">
    <source>
        <dbReference type="EMBL" id="MBM3318307.1"/>
    </source>
</evidence>
<protein>
    <submittedName>
        <fullName evidence="7">Tryptophan-rich sensory protein</fullName>
    </submittedName>
</protein>
<name>A0A937XC85_UNCEI</name>
<dbReference type="GO" id="GO:0033013">
    <property type="term" value="P:tetrapyrrole metabolic process"/>
    <property type="evidence" value="ECO:0007669"/>
    <property type="project" value="UniProtKB-ARBA"/>
</dbReference>
<dbReference type="InterPro" id="IPR038330">
    <property type="entry name" value="TspO/MBR-related_sf"/>
</dbReference>
<comment type="subcellular location">
    <subcellularLocation>
        <location evidence="1">Membrane</location>
        <topology evidence="1">Multi-pass membrane protein</topology>
    </subcellularLocation>
</comment>
<dbReference type="GO" id="GO:0016020">
    <property type="term" value="C:membrane"/>
    <property type="evidence" value="ECO:0007669"/>
    <property type="project" value="UniProtKB-SubCell"/>
</dbReference>
<dbReference type="Pfam" id="PF03073">
    <property type="entry name" value="TspO_MBR"/>
    <property type="match status" value="1"/>
</dbReference>
<evidence type="ECO:0000256" key="3">
    <source>
        <dbReference type="ARBA" id="ARBA00022692"/>
    </source>
</evidence>
<feature type="transmembrane region" description="Helical" evidence="6">
    <location>
        <begin position="46"/>
        <end position="67"/>
    </location>
</feature>
<keyword evidence="3 6" id="KW-0812">Transmembrane</keyword>
<keyword evidence="4 6" id="KW-1133">Transmembrane helix</keyword>
<dbReference type="CDD" id="cd15904">
    <property type="entry name" value="TSPO_MBR"/>
    <property type="match status" value="1"/>
</dbReference>
<gene>
    <name evidence="7" type="ORF">FJY75_10705</name>
</gene>
<keyword evidence="5 6" id="KW-0472">Membrane</keyword>